<dbReference type="RefSeq" id="WP_095653486.1">
    <property type="nucleotide sequence ID" value="NZ_NPOA01000001.1"/>
</dbReference>
<dbReference type="EMBL" id="NPOA01000001">
    <property type="protein sequence ID" value="PAV31115.1"/>
    <property type="molecule type" value="Genomic_DNA"/>
</dbReference>
<dbReference type="AlphaFoldDB" id="A0A2A2IJ45"/>
<reference evidence="1 2" key="1">
    <citation type="submission" date="2017-08" db="EMBL/GenBank/DDBJ databases">
        <title>Virgibacillus indicus sp. nov. and Virgibacillus profoundi sp. nov, two moderately halophilic bacteria isolated from marine sediment by using the Microfluidic Streak Plate.</title>
        <authorList>
            <person name="Xu B."/>
            <person name="Hu B."/>
            <person name="Wang J."/>
            <person name="Zhu Y."/>
            <person name="Huang L."/>
            <person name="Du W."/>
            <person name="Huang Y."/>
        </authorList>
    </citation>
    <scope>NUCLEOTIDE SEQUENCE [LARGE SCALE GENOMIC DNA]</scope>
    <source>
        <strain evidence="1 2">IO3-P3-H5</strain>
    </source>
</reference>
<accession>A0A2A2IJ45</accession>
<sequence>MWEKKKEVPDLFGIFAEAMVEGKEEGRAEGRLEGIIEAKRMVAQELMRENFSNEYIVKITRLDVESVRKLKETMEC</sequence>
<evidence type="ECO:0000313" key="1">
    <source>
        <dbReference type="EMBL" id="PAV31115.1"/>
    </source>
</evidence>
<evidence type="ECO:0000313" key="2">
    <source>
        <dbReference type="Proteomes" id="UP000218887"/>
    </source>
</evidence>
<keyword evidence="2" id="KW-1185">Reference proteome</keyword>
<organism evidence="1 2">
    <name type="scientific">Virgibacillus profundi</name>
    <dbReference type="NCBI Taxonomy" id="2024555"/>
    <lineage>
        <taxon>Bacteria</taxon>
        <taxon>Bacillati</taxon>
        <taxon>Bacillota</taxon>
        <taxon>Bacilli</taxon>
        <taxon>Bacillales</taxon>
        <taxon>Bacillaceae</taxon>
        <taxon>Virgibacillus</taxon>
    </lineage>
</organism>
<protein>
    <recommendedName>
        <fullName evidence="3">Transposase</fullName>
    </recommendedName>
</protein>
<evidence type="ECO:0008006" key="3">
    <source>
        <dbReference type="Google" id="ProtNLM"/>
    </source>
</evidence>
<dbReference type="Proteomes" id="UP000218887">
    <property type="component" value="Unassembled WGS sequence"/>
</dbReference>
<proteinExistence type="predicted"/>
<gene>
    <name evidence="1" type="ORF">CIL05_00195</name>
</gene>
<comment type="caution">
    <text evidence="1">The sequence shown here is derived from an EMBL/GenBank/DDBJ whole genome shotgun (WGS) entry which is preliminary data.</text>
</comment>
<name>A0A2A2IJ45_9BACI</name>